<dbReference type="EMBL" id="UINC01178956">
    <property type="protein sequence ID" value="SVD87395.1"/>
    <property type="molecule type" value="Genomic_DNA"/>
</dbReference>
<evidence type="ECO:0008006" key="4">
    <source>
        <dbReference type="Google" id="ProtNLM"/>
    </source>
</evidence>
<dbReference type="SUPFAM" id="SSF51735">
    <property type="entry name" value="NAD(P)-binding Rossmann-fold domains"/>
    <property type="match status" value="1"/>
</dbReference>
<dbReference type="InterPro" id="IPR017476">
    <property type="entry name" value="UDP-Glc/GDP-Man"/>
</dbReference>
<gene>
    <name evidence="3" type="ORF">METZ01_LOCUS440249</name>
</gene>
<proteinExistence type="predicted"/>
<reference evidence="3" key="1">
    <citation type="submission" date="2018-05" db="EMBL/GenBank/DDBJ databases">
        <authorList>
            <person name="Lanie J.A."/>
            <person name="Ng W.-L."/>
            <person name="Kazmierczak K.M."/>
            <person name="Andrzejewski T.M."/>
            <person name="Davidsen T.M."/>
            <person name="Wayne K.J."/>
            <person name="Tettelin H."/>
            <person name="Glass J.I."/>
            <person name="Rusch D."/>
            <person name="Podicherti R."/>
            <person name="Tsui H.-C.T."/>
            <person name="Winkler M.E."/>
        </authorList>
    </citation>
    <scope>NUCLEOTIDE SEQUENCE</scope>
</reference>
<dbReference type="Gene3D" id="3.40.50.720">
    <property type="entry name" value="NAD(P)-binding Rossmann-like Domain"/>
    <property type="match status" value="2"/>
</dbReference>
<dbReference type="PIRSF" id="PIRSF000124">
    <property type="entry name" value="UDPglc_GDPman_dh"/>
    <property type="match status" value="1"/>
</dbReference>
<accession>A0A382YX45</accession>
<name>A0A382YX45_9ZZZZ</name>
<dbReference type="InterPro" id="IPR028359">
    <property type="entry name" value="UDP_ManNAc/GlcNAc_DH"/>
</dbReference>
<sequence length="261" mass="29608">EKINSIRNGKFPFVERGGQELLDKSNNFPISYTSEHSVIKECDVIILTIGTPIDEHLNPNLSPVYETIDQLQPYLKDGQVMVLRSTLFPGTSEKISARLQKKGLNISVSFCPERVAQGYALEEIKLLPQIISGSDSHAIDTARDIFLRFSSEVIELELAEAELAKLYTNVWRYITFAVANQFYIIAEEKGYNFGRIRRAIMHNYERIATFPKSGFAAGPCLFKDTMQLEAFSRKNFSLGKAAININETLPDFLVDRIKLKY</sequence>
<evidence type="ECO:0000313" key="3">
    <source>
        <dbReference type="EMBL" id="SVD87395.1"/>
    </source>
</evidence>
<feature type="non-terminal residue" evidence="3">
    <location>
        <position position="1"/>
    </location>
</feature>
<organism evidence="3">
    <name type="scientific">marine metagenome</name>
    <dbReference type="NCBI Taxonomy" id="408172"/>
    <lineage>
        <taxon>unclassified sequences</taxon>
        <taxon>metagenomes</taxon>
        <taxon>ecological metagenomes</taxon>
    </lineage>
</organism>
<dbReference type="GO" id="GO:0051287">
    <property type="term" value="F:NAD binding"/>
    <property type="evidence" value="ECO:0007669"/>
    <property type="project" value="InterPro"/>
</dbReference>
<dbReference type="InterPro" id="IPR014026">
    <property type="entry name" value="UDP-Glc/GDP-Man_DH_dimer"/>
</dbReference>
<feature type="domain" description="UDP-glucose/GDP-mannose dehydrogenase dimerisation" evidence="1">
    <location>
        <begin position="160"/>
        <end position="247"/>
    </location>
</feature>
<dbReference type="SUPFAM" id="SSF48179">
    <property type="entry name" value="6-phosphogluconate dehydrogenase C-terminal domain-like"/>
    <property type="match status" value="1"/>
</dbReference>
<dbReference type="GO" id="GO:0016616">
    <property type="term" value="F:oxidoreductase activity, acting on the CH-OH group of donors, NAD or NADP as acceptor"/>
    <property type="evidence" value="ECO:0007669"/>
    <property type="project" value="InterPro"/>
</dbReference>
<evidence type="ECO:0000259" key="2">
    <source>
        <dbReference type="Pfam" id="PF03721"/>
    </source>
</evidence>
<dbReference type="PANTHER" id="PTHR43491">
    <property type="entry name" value="UDP-N-ACETYL-D-MANNOSAMINE DEHYDROGENASE"/>
    <property type="match status" value="1"/>
</dbReference>
<evidence type="ECO:0000259" key="1">
    <source>
        <dbReference type="Pfam" id="PF00984"/>
    </source>
</evidence>
<dbReference type="Pfam" id="PF00984">
    <property type="entry name" value="UDPG_MGDP_dh"/>
    <property type="match status" value="1"/>
</dbReference>
<feature type="domain" description="UDP-glucose/GDP-mannose dehydrogenase N-terminal" evidence="2">
    <location>
        <begin position="1"/>
        <end position="140"/>
    </location>
</feature>
<dbReference type="PIRSF" id="PIRSF500136">
    <property type="entry name" value="UDP_ManNAc_DH"/>
    <property type="match status" value="1"/>
</dbReference>
<dbReference type="Pfam" id="PF03721">
    <property type="entry name" value="UDPG_MGDP_dh_N"/>
    <property type="match status" value="1"/>
</dbReference>
<dbReference type="GO" id="GO:0000271">
    <property type="term" value="P:polysaccharide biosynthetic process"/>
    <property type="evidence" value="ECO:0007669"/>
    <property type="project" value="InterPro"/>
</dbReference>
<dbReference type="PANTHER" id="PTHR43491:SF1">
    <property type="entry name" value="UDP-N-ACETYL-D-MANNOSAMINE DEHYDROGENASE"/>
    <property type="match status" value="1"/>
</dbReference>
<dbReference type="InterPro" id="IPR001732">
    <property type="entry name" value="UDP-Glc/GDP-Man_DH_N"/>
</dbReference>
<dbReference type="AlphaFoldDB" id="A0A382YX45"/>
<feature type="non-terminal residue" evidence="3">
    <location>
        <position position="261"/>
    </location>
</feature>
<dbReference type="InterPro" id="IPR036291">
    <property type="entry name" value="NAD(P)-bd_dom_sf"/>
</dbReference>
<dbReference type="InterPro" id="IPR008927">
    <property type="entry name" value="6-PGluconate_DH-like_C_sf"/>
</dbReference>
<protein>
    <recommendedName>
        <fullName evidence="4">UDP-glucose/GDP-mannose dehydrogenase dimerisation domain-containing protein</fullName>
    </recommendedName>
</protein>
<dbReference type="GO" id="GO:0016628">
    <property type="term" value="F:oxidoreductase activity, acting on the CH-CH group of donors, NAD or NADP as acceptor"/>
    <property type="evidence" value="ECO:0007669"/>
    <property type="project" value="InterPro"/>
</dbReference>